<reference evidence="3" key="1">
    <citation type="submission" date="2020-07" db="EMBL/GenBank/DDBJ databases">
        <title>Nitrate ammonifying Pseudomonas campi sp. nov. isolated from German agricultural grassland.</title>
        <authorList>
            <person name="Timsy T."/>
            <person name="Ulrich A."/>
            <person name="Spanner T."/>
            <person name="Foesel B."/>
            <person name="Kolb S."/>
            <person name="Horn M.A."/>
            <person name="Behrendt U."/>
        </authorList>
    </citation>
    <scope>NUCLEOTIDE SEQUENCE</scope>
    <source>
        <strain evidence="3">S1-A32-2</strain>
    </source>
</reference>
<dbReference type="Pfam" id="PF14347">
    <property type="entry name" value="DUF4399"/>
    <property type="match status" value="1"/>
</dbReference>
<protein>
    <submittedName>
        <fullName evidence="3">DUF4399 domain-containing protein</fullName>
    </submittedName>
</protein>
<evidence type="ECO:0000256" key="1">
    <source>
        <dbReference type="SAM" id="SignalP"/>
    </source>
</evidence>
<proteinExistence type="predicted"/>
<evidence type="ECO:0000259" key="2">
    <source>
        <dbReference type="Pfam" id="PF14347"/>
    </source>
</evidence>
<feature type="domain" description="DUF4399" evidence="2">
    <location>
        <begin position="52"/>
        <end position="143"/>
    </location>
</feature>
<dbReference type="Proteomes" id="UP000501379">
    <property type="component" value="Chromosome"/>
</dbReference>
<feature type="signal peptide" evidence="1">
    <location>
        <begin position="1"/>
        <end position="22"/>
    </location>
</feature>
<feature type="chain" id="PRO_5027016082" evidence="1">
    <location>
        <begin position="23"/>
        <end position="143"/>
    </location>
</feature>
<name>A0A6M8FNK2_9GAMM</name>
<keyword evidence="1" id="KW-0732">Signal</keyword>
<organism evidence="3 4">
    <name type="scientific">Aquipseudomonas campi</name>
    <dbReference type="NCBI Taxonomy" id="2731681"/>
    <lineage>
        <taxon>Bacteria</taxon>
        <taxon>Pseudomonadati</taxon>
        <taxon>Pseudomonadota</taxon>
        <taxon>Gammaproteobacteria</taxon>
        <taxon>Pseudomonadales</taxon>
        <taxon>Pseudomonadaceae</taxon>
        <taxon>Aquipseudomonas</taxon>
    </lineage>
</organism>
<evidence type="ECO:0000313" key="3">
    <source>
        <dbReference type="EMBL" id="QKE65389.1"/>
    </source>
</evidence>
<dbReference type="AlphaFoldDB" id="A0A6M8FNK2"/>
<dbReference type="EMBL" id="CP053697">
    <property type="protein sequence ID" value="QKE65389.1"/>
    <property type="molecule type" value="Genomic_DNA"/>
</dbReference>
<dbReference type="InterPro" id="IPR025512">
    <property type="entry name" value="DUF4399"/>
</dbReference>
<gene>
    <name evidence="3" type="ORF">HNE05_19155</name>
</gene>
<accession>A0A6M8FNK2</accession>
<keyword evidence="4" id="KW-1185">Reference proteome</keyword>
<sequence length="143" mass="15069">MTILRPLALATLFCISPLAALAEMPRTAAPAGAEVYFIEPADGATVGQTFTVKFGLKGMGVAPAGVDMPATGHHHLLVDGTQLPAMDMPLPTTDQVRHFGKGQTETEVTLLPGKHTLQLLVGDKNHVPLDPPVISEQISITVK</sequence>
<dbReference type="KEGG" id="pcam:HNE05_19155"/>
<evidence type="ECO:0000313" key="4">
    <source>
        <dbReference type="Proteomes" id="UP000501379"/>
    </source>
</evidence>